<keyword evidence="2 4" id="KW-0963">Cytoplasm</keyword>
<dbReference type="Proteomes" id="UP000634919">
    <property type="component" value="Unassembled WGS sequence"/>
</dbReference>
<evidence type="ECO:0000256" key="4">
    <source>
        <dbReference type="HAMAP-Rule" id="MF_02200"/>
    </source>
</evidence>
<evidence type="ECO:0000256" key="3">
    <source>
        <dbReference type="ARBA" id="ARBA00023186"/>
    </source>
</evidence>
<evidence type="ECO:0000256" key="2">
    <source>
        <dbReference type="ARBA" id="ARBA00022490"/>
    </source>
</evidence>
<dbReference type="PANTHER" id="PTHR38603:SF1">
    <property type="entry name" value="CHAPERONE NAPD"/>
    <property type="match status" value="1"/>
</dbReference>
<sequence length="90" mass="9550">MNEELHIASLVIHVLPATVEQVAQAMAAVEAAHVHGTHPNGKLVITLEGPSAAFIMDQVALIRQIAGVINVSLVYQHTEPLHSLNEGVTS</sequence>
<keyword evidence="3 4" id="KW-0143">Chaperone</keyword>
<organism evidence="5 6">
    <name type="scientific">Comamonas avium</name>
    <dbReference type="NCBI Taxonomy" id="2762231"/>
    <lineage>
        <taxon>Bacteria</taxon>
        <taxon>Pseudomonadati</taxon>
        <taxon>Pseudomonadota</taxon>
        <taxon>Betaproteobacteria</taxon>
        <taxon>Burkholderiales</taxon>
        <taxon>Comamonadaceae</taxon>
        <taxon>Comamonas</taxon>
    </lineage>
</organism>
<dbReference type="EMBL" id="JACSQK010000006">
    <property type="protein sequence ID" value="MBD7961567.1"/>
    <property type="molecule type" value="Genomic_DNA"/>
</dbReference>
<dbReference type="RefSeq" id="WP_191723961.1">
    <property type="nucleotide sequence ID" value="NZ_JACSQK010000006.1"/>
</dbReference>
<name>A0ABR8SDL0_9BURK</name>
<proteinExistence type="inferred from homology"/>
<evidence type="ECO:0000313" key="5">
    <source>
        <dbReference type="EMBL" id="MBD7961567.1"/>
    </source>
</evidence>
<accession>A0ABR8SDL0</accession>
<evidence type="ECO:0000256" key="1">
    <source>
        <dbReference type="ARBA" id="ARBA00004496"/>
    </source>
</evidence>
<comment type="caution">
    <text evidence="5">The sequence shown here is derived from an EMBL/GenBank/DDBJ whole genome shotgun (WGS) entry which is preliminary data.</text>
</comment>
<dbReference type="Pfam" id="PF03927">
    <property type="entry name" value="NapD"/>
    <property type="match status" value="1"/>
</dbReference>
<evidence type="ECO:0000313" key="6">
    <source>
        <dbReference type="Proteomes" id="UP000634919"/>
    </source>
</evidence>
<dbReference type="HAMAP" id="MF_02200">
    <property type="entry name" value="NapD"/>
    <property type="match status" value="1"/>
</dbReference>
<dbReference type="PANTHER" id="PTHR38603">
    <property type="entry name" value="CHAPERONE NAPD"/>
    <property type="match status" value="1"/>
</dbReference>
<comment type="function">
    <text evidence="4">Chaperone for NapA, the catalytic subunit of the periplasmic nitrate reductase. It binds directly and specifically to the twin-arginine signal peptide of NapA, preventing premature interaction with the Tat translocase and premature export.</text>
</comment>
<comment type="subcellular location">
    <subcellularLocation>
        <location evidence="1 4">Cytoplasm</location>
    </subcellularLocation>
</comment>
<comment type="similarity">
    <text evidence="4">Belongs to the NapD family.</text>
</comment>
<comment type="subunit">
    <text evidence="4">Interacts with the cytoplasmic NapA precursor.</text>
</comment>
<gene>
    <name evidence="4" type="primary">napD</name>
    <name evidence="5" type="ORF">H9646_13910</name>
</gene>
<reference evidence="5 6" key="1">
    <citation type="submission" date="2020-08" db="EMBL/GenBank/DDBJ databases">
        <title>A Genomic Blueprint of the Chicken Gut Microbiome.</title>
        <authorList>
            <person name="Gilroy R."/>
            <person name="Ravi A."/>
            <person name="Getino M."/>
            <person name="Pursley I."/>
            <person name="Horton D.L."/>
            <person name="Alikhan N.-F."/>
            <person name="Baker D."/>
            <person name="Gharbi K."/>
            <person name="Hall N."/>
            <person name="Watson M."/>
            <person name="Adriaenssens E.M."/>
            <person name="Foster-Nyarko E."/>
            <person name="Jarju S."/>
            <person name="Secka A."/>
            <person name="Antonio M."/>
            <person name="Oren A."/>
            <person name="Chaudhuri R."/>
            <person name="La Ragione R.M."/>
            <person name="Hildebrand F."/>
            <person name="Pallen M.J."/>
        </authorList>
    </citation>
    <scope>NUCLEOTIDE SEQUENCE [LARGE SCALE GENOMIC DNA]</scope>
    <source>
        <strain evidence="5 6">Sa2CVA6</strain>
    </source>
</reference>
<keyword evidence="6" id="KW-1185">Reference proteome</keyword>
<dbReference type="Gene3D" id="3.30.70.920">
    <property type="match status" value="1"/>
</dbReference>
<protein>
    <recommendedName>
        <fullName evidence="4">Chaperone NapD</fullName>
    </recommendedName>
    <alternativeName>
        <fullName evidence="4">NapA signal peptide-binding chaperone NapD</fullName>
    </alternativeName>
</protein>
<dbReference type="InterPro" id="IPR005623">
    <property type="entry name" value="Chaperone_NapD_NO3_reduct"/>
</dbReference>